<feature type="transmembrane region" description="Helical" evidence="6">
    <location>
        <begin position="54"/>
        <end position="80"/>
    </location>
</feature>
<dbReference type="OMA" id="DGMGTTC"/>
<keyword evidence="4 6" id="KW-1133">Transmembrane helix</keyword>
<comment type="subcellular location">
    <subcellularLocation>
        <location evidence="1 6">Membrane</location>
        <topology evidence="1 6">Multi-pass membrane protein</topology>
    </subcellularLocation>
</comment>
<dbReference type="OrthoDB" id="5982705at2759"/>
<evidence type="ECO:0000313" key="8">
    <source>
        <dbReference type="Proteomes" id="UP000314983"/>
    </source>
</evidence>
<proteinExistence type="inferred from homology"/>
<keyword evidence="3 6" id="KW-0812">Transmembrane</keyword>
<sequence length="252" mass="28370">MASQGGMTCLISFLIICNVFSAAAGLALFALAIWVTVDQYKLYPISAVSGKNDIFAAAWIAIFTGFAYFCTSIFGVFAAVKMRRCLMLTYLILMSIIFIFECASCIVAVTNRDYLVGNSNLVKNQMLQYYAQDSDNGRQITVTWNRIMQDAQCCGTDSPLDWVQYNSTFGQLYGSSTPWPLQCCTRLSIFKVADLQDCVEGQSSAVFTQGCFNYIQSMLCRYTWALSWYGFSVQMFVFFLLLIAILYYILLE</sequence>
<gene>
    <name evidence="7" type="primary">UPK1A</name>
</gene>
<dbReference type="Gene3D" id="1.10.1450.10">
    <property type="entry name" value="Tetraspanin"/>
    <property type="match status" value="1"/>
</dbReference>
<dbReference type="Ensembl" id="ENSEEET00000008515.2">
    <property type="protein sequence ID" value="ENSEEEP00000008409.1"/>
    <property type="gene ID" value="ENSEEEG00000004388.2"/>
</dbReference>
<dbReference type="AlphaFoldDB" id="A0A4W4E9P7"/>
<evidence type="ECO:0000256" key="2">
    <source>
        <dbReference type="ARBA" id="ARBA00006840"/>
    </source>
</evidence>
<dbReference type="GeneTree" id="ENSGT00940000160881"/>
<dbReference type="GeneID" id="113577071"/>
<reference evidence="7" key="4">
    <citation type="submission" date="2025-08" db="UniProtKB">
        <authorList>
            <consortium name="Ensembl"/>
        </authorList>
    </citation>
    <scope>IDENTIFICATION</scope>
</reference>
<feature type="transmembrane region" description="Helical" evidence="6">
    <location>
        <begin position="12"/>
        <end position="34"/>
    </location>
</feature>
<dbReference type="PRINTS" id="PR00259">
    <property type="entry name" value="TMFOUR"/>
</dbReference>
<evidence type="ECO:0000256" key="6">
    <source>
        <dbReference type="RuleBase" id="RU361218"/>
    </source>
</evidence>
<organism evidence="7 8">
    <name type="scientific">Electrophorus electricus</name>
    <name type="common">Electric eel</name>
    <name type="synonym">Gymnotus electricus</name>
    <dbReference type="NCBI Taxonomy" id="8005"/>
    <lineage>
        <taxon>Eukaryota</taxon>
        <taxon>Metazoa</taxon>
        <taxon>Chordata</taxon>
        <taxon>Craniata</taxon>
        <taxon>Vertebrata</taxon>
        <taxon>Euteleostomi</taxon>
        <taxon>Actinopterygii</taxon>
        <taxon>Neopterygii</taxon>
        <taxon>Teleostei</taxon>
        <taxon>Ostariophysi</taxon>
        <taxon>Gymnotiformes</taxon>
        <taxon>Gymnotoidei</taxon>
        <taxon>Gymnotidae</taxon>
        <taxon>Electrophorus</taxon>
    </lineage>
</organism>
<dbReference type="Proteomes" id="UP000314983">
    <property type="component" value="Chromosome 5"/>
</dbReference>
<keyword evidence="5 6" id="KW-0472">Membrane</keyword>
<dbReference type="InterPro" id="IPR000301">
    <property type="entry name" value="Tetraspanin_animals"/>
</dbReference>
<dbReference type="PIRSF" id="PIRSF002419">
    <property type="entry name" value="Tetraspanin"/>
    <property type="match status" value="1"/>
</dbReference>
<reference evidence="7" key="5">
    <citation type="submission" date="2025-09" db="UniProtKB">
        <authorList>
            <consortium name="Ensembl"/>
        </authorList>
    </citation>
    <scope>IDENTIFICATION</scope>
</reference>
<evidence type="ECO:0000256" key="4">
    <source>
        <dbReference type="ARBA" id="ARBA00022989"/>
    </source>
</evidence>
<protein>
    <recommendedName>
        <fullName evidence="6">Tetraspanin</fullName>
    </recommendedName>
</protein>
<reference evidence="8" key="1">
    <citation type="journal article" date="2014" name="Science">
        <title>Nonhuman genetics. Genomic basis for the convergent evolution of electric organs.</title>
        <authorList>
            <person name="Gallant J.R."/>
            <person name="Traeger L.L."/>
            <person name="Volkening J.D."/>
            <person name="Moffett H."/>
            <person name="Chen P.H."/>
            <person name="Novina C.D."/>
            <person name="Phillips G.N.Jr."/>
            <person name="Anand R."/>
            <person name="Wells G.B."/>
            <person name="Pinch M."/>
            <person name="Guth R."/>
            <person name="Unguez G.A."/>
            <person name="Albert J.S."/>
            <person name="Zakon H.H."/>
            <person name="Samanta M.P."/>
            <person name="Sussman M.R."/>
        </authorList>
    </citation>
    <scope>NUCLEOTIDE SEQUENCE [LARGE SCALE GENOMIC DNA]</scope>
</reference>
<comment type="similarity">
    <text evidence="2 6">Belongs to the tetraspanin (TM4SF) family.</text>
</comment>
<dbReference type="STRING" id="8005.ENSEEEP00000008409"/>
<name>A0A4W4E9P7_ELEEL</name>
<reference evidence="7" key="3">
    <citation type="submission" date="2020-05" db="EMBL/GenBank/DDBJ databases">
        <title>Electrophorus electricus (electric eel) genome, fEleEle1, primary haplotype.</title>
        <authorList>
            <person name="Myers G."/>
            <person name="Meyer A."/>
            <person name="Fedrigo O."/>
            <person name="Formenti G."/>
            <person name="Rhie A."/>
            <person name="Tracey A."/>
            <person name="Sims Y."/>
            <person name="Jarvis E.D."/>
        </authorList>
    </citation>
    <scope>NUCLEOTIDE SEQUENCE [LARGE SCALE GENOMIC DNA]</scope>
</reference>
<feature type="transmembrane region" description="Helical" evidence="6">
    <location>
        <begin position="228"/>
        <end position="250"/>
    </location>
</feature>
<feature type="transmembrane region" description="Helical" evidence="6">
    <location>
        <begin position="87"/>
        <end position="109"/>
    </location>
</feature>
<accession>A0A4W4E9P7</accession>
<dbReference type="Pfam" id="PF00335">
    <property type="entry name" value="Tetraspanin"/>
    <property type="match status" value="1"/>
</dbReference>
<evidence type="ECO:0000256" key="5">
    <source>
        <dbReference type="ARBA" id="ARBA00023136"/>
    </source>
</evidence>
<dbReference type="InterPro" id="IPR008952">
    <property type="entry name" value="Tetraspanin_EC2_sf"/>
</dbReference>
<dbReference type="SUPFAM" id="SSF48652">
    <property type="entry name" value="Tetraspanin"/>
    <property type="match status" value="1"/>
</dbReference>
<dbReference type="CDD" id="cd03156">
    <property type="entry name" value="uroplakin_I_like_LEL"/>
    <property type="match status" value="1"/>
</dbReference>
<keyword evidence="8" id="KW-1185">Reference proteome</keyword>
<dbReference type="InterPro" id="IPR018499">
    <property type="entry name" value="Tetraspanin/Peripherin"/>
</dbReference>
<evidence type="ECO:0000256" key="3">
    <source>
        <dbReference type="ARBA" id="ARBA00022692"/>
    </source>
</evidence>
<dbReference type="RefSeq" id="XP_026865331.1">
    <property type="nucleotide sequence ID" value="XM_027009530.2"/>
</dbReference>
<dbReference type="PANTHER" id="PTHR47110">
    <property type="entry name" value="TESTIS-SPECIFIC EXPRESSED PROTEIN 55"/>
    <property type="match status" value="1"/>
</dbReference>
<reference evidence="8" key="2">
    <citation type="journal article" date="2017" name="Sci. Adv.">
        <title>A tail of two voltages: Proteomic comparison of the three electric organs of the electric eel.</title>
        <authorList>
            <person name="Traeger L.L."/>
            <person name="Sabat G."/>
            <person name="Barrett-Wilt G.A."/>
            <person name="Wells G.B."/>
            <person name="Sussman M.R."/>
        </authorList>
    </citation>
    <scope>NUCLEOTIDE SEQUENCE [LARGE SCALE GENOMIC DNA]</scope>
</reference>
<evidence type="ECO:0000256" key="1">
    <source>
        <dbReference type="ARBA" id="ARBA00004141"/>
    </source>
</evidence>
<dbReference type="PANTHER" id="PTHR47110:SF2">
    <property type="entry name" value="UROPLAKIN-1B"/>
    <property type="match status" value="1"/>
</dbReference>
<dbReference type="GO" id="GO:0016020">
    <property type="term" value="C:membrane"/>
    <property type="evidence" value="ECO:0007669"/>
    <property type="project" value="UniProtKB-SubCell"/>
</dbReference>
<evidence type="ECO:0000313" key="7">
    <source>
        <dbReference type="Ensembl" id="ENSEEEP00000008409.1"/>
    </source>
</evidence>